<gene>
    <name evidence="1" type="ORF">NEH99_09500</name>
</gene>
<name>A0AAJ6KDJ2_BRAPL</name>
<dbReference type="EMBL" id="CP098754">
    <property type="protein sequence ID" value="WIH94519.1"/>
    <property type="molecule type" value="Genomic_DNA"/>
</dbReference>
<organism evidence="1 2">
    <name type="scientific">Brachyspira pilosicoli</name>
    <name type="common">Serpulina pilosicoli</name>
    <dbReference type="NCBI Taxonomy" id="52584"/>
    <lineage>
        <taxon>Bacteria</taxon>
        <taxon>Pseudomonadati</taxon>
        <taxon>Spirochaetota</taxon>
        <taxon>Spirochaetia</taxon>
        <taxon>Brachyspirales</taxon>
        <taxon>Brachyspiraceae</taxon>
        <taxon>Brachyspira</taxon>
    </lineage>
</organism>
<dbReference type="RefSeq" id="WP_284602579.1">
    <property type="nucleotide sequence ID" value="NZ_CP098752.1"/>
</dbReference>
<proteinExistence type="predicted"/>
<evidence type="ECO:0000313" key="2">
    <source>
        <dbReference type="Proteomes" id="UP001242021"/>
    </source>
</evidence>
<protein>
    <submittedName>
        <fullName evidence="1">Uncharacterized protein</fullName>
    </submittedName>
</protein>
<sequence>MNKDINHLILFCDEMMARDVYTKEFQDIKDILKDYDATNKLIENKKYNRWEMIKK</sequence>
<dbReference type="Proteomes" id="UP001242021">
    <property type="component" value="Chromosome"/>
</dbReference>
<evidence type="ECO:0000313" key="1">
    <source>
        <dbReference type="EMBL" id="WIH94519.1"/>
    </source>
</evidence>
<dbReference type="AlphaFoldDB" id="A0AAJ6KDJ2"/>
<accession>A0AAJ6KDJ2</accession>
<reference evidence="1" key="1">
    <citation type="submission" date="2022-06" db="EMBL/GenBank/DDBJ databases">
        <title>Brachyspira pilosicoli from pigs in Switzerland.</title>
        <authorList>
            <person name="Schmitt S."/>
            <person name="Arnold M."/>
            <person name="Rossano A."/>
            <person name="Perreten V."/>
        </authorList>
    </citation>
    <scope>NUCLEOTIDE SEQUENCE</scope>
    <source>
        <strain evidence="1">MEI4028</strain>
    </source>
</reference>